<sequence length="397" mass="43510">MNYLQIAKPLTLPNGQRIKNRFFKSAMSETMATDAHQPTEAYAKLYQTWAAGGAGIVVTGNVMVDHRAIAEPGNVVVEDEQSLPILKQWAEAGTANHTQLWMQLNHPGKQSPKYLSSQPVAPSAIPIYGPNAKAFNPPRELTNAEVHEIIAKYVRTAEIAQNAGFTGVQIHGAYGYLVNQFLSRTDNHRNDEFGGSLENRMRFLVDIYEGIRESCGAQFSISLKMSALDLNVDGFTEHDSIAVIQKMAALGIDLIEISGDDYENSAVGFSGYAHMMHQLVNVPIVLSGGFRNISTMEEALGKHDADMIGICTPMVLQPDLPNAILSGNYKPIKLPLTLGGQRLDDKYSPTFVTAYCEQQARRLGNGQRPQLYTSAWRALAASVKMHGPNGLAPRRAQ</sequence>
<dbReference type="AlphaFoldDB" id="A0A0R1Z517"/>
<dbReference type="CDD" id="cd04733">
    <property type="entry name" value="OYE_like_2_FMN"/>
    <property type="match status" value="1"/>
</dbReference>
<dbReference type="RefSeq" id="WP_057909601.1">
    <property type="nucleotide sequence ID" value="NZ_AZGK01000010.1"/>
</dbReference>
<dbReference type="InterPro" id="IPR013785">
    <property type="entry name" value="Aldolase_TIM"/>
</dbReference>
<dbReference type="Pfam" id="PF00724">
    <property type="entry name" value="Oxidored_FMN"/>
    <property type="match status" value="1"/>
</dbReference>
<organism evidence="4 5">
    <name type="scientific">Lentilactobacillus parabuchneri DSM 5707 = NBRC 107865</name>
    <dbReference type="NCBI Taxonomy" id="1423784"/>
    <lineage>
        <taxon>Bacteria</taxon>
        <taxon>Bacillati</taxon>
        <taxon>Bacillota</taxon>
        <taxon>Bacilli</taxon>
        <taxon>Lactobacillales</taxon>
        <taxon>Lactobacillaceae</taxon>
        <taxon>Lentilactobacillus</taxon>
    </lineage>
</organism>
<dbReference type="InterPro" id="IPR051799">
    <property type="entry name" value="NADH_flavin_oxidoreductase"/>
</dbReference>
<evidence type="ECO:0000259" key="3">
    <source>
        <dbReference type="Pfam" id="PF00724"/>
    </source>
</evidence>
<accession>A0A0R1Z517</accession>
<keyword evidence="2" id="KW-0560">Oxidoreductase</keyword>
<proteinExistence type="predicted"/>
<name>A0A0R1Z517_9LACO</name>
<dbReference type="GO" id="GO:0010181">
    <property type="term" value="F:FMN binding"/>
    <property type="evidence" value="ECO:0007669"/>
    <property type="project" value="InterPro"/>
</dbReference>
<evidence type="ECO:0000313" key="4">
    <source>
        <dbReference type="EMBL" id="KRM46092.1"/>
    </source>
</evidence>
<dbReference type="Proteomes" id="UP000051957">
    <property type="component" value="Unassembled WGS sequence"/>
</dbReference>
<gene>
    <name evidence="4" type="ORF">FC51_GL000541</name>
</gene>
<dbReference type="GO" id="GO:0016491">
    <property type="term" value="F:oxidoreductase activity"/>
    <property type="evidence" value="ECO:0007669"/>
    <property type="project" value="UniProtKB-KW"/>
</dbReference>
<dbReference type="PANTHER" id="PTHR43656:SF2">
    <property type="entry name" value="BINDING OXIDOREDUCTASE, PUTATIVE (AFU_ORTHOLOGUE AFUA_2G08260)-RELATED"/>
    <property type="match status" value="1"/>
</dbReference>
<dbReference type="InterPro" id="IPR001155">
    <property type="entry name" value="OxRdtase_FMN_N"/>
</dbReference>
<dbReference type="PATRIC" id="fig|1423784.4.peg.535"/>
<evidence type="ECO:0000313" key="5">
    <source>
        <dbReference type="Proteomes" id="UP000051957"/>
    </source>
</evidence>
<dbReference type="SUPFAM" id="SSF51395">
    <property type="entry name" value="FMN-linked oxidoreductases"/>
    <property type="match status" value="1"/>
</dbReference>
<keyword evidence="1" id="KW-0285">Flavoprotein</keyword>
<protein>
    <submittedName>
        <fullName evidence="4">2,4-dienoyl-CoA reductase</fullName>
    </submittedName>
</protein>
<evidence type="ECO:0000256" key="2">
    <source>
        <dbReference type="ARBA" id="ARBA00023002"/>
    </source>
</evidence>
<reference evidence="4 5" key="1">
    <citation type="journal article" date="2015" name="Genome Announc.">
        <title>Expanding the biotechnology potential of lactobacilli through comparative genomics of 213 strains and associated genera.</title>
        <authorList>
            <person name="Sun Z."/>
            <person name="Harris H.M."/>
            <person name="McCann A."/>
            <person name="Guo C."/>
            <person name="Argimon S."/>
            <person name="Zhang W."/>
            <person name="Yang X."/>
            <person name="Jeffery I.B."/>
            <person name="Cooney J.C."/>
            <person name="Kagawa T.F."/>
            <person name="Liu W."/>
            <person name="Song Y."/>
            <person name="Salvetti E."/>
            <person name="Wrobel A."/>
            <person name="Rasinkangas P."/>
            <person name="Parkhill J."/>
            <person name="Rea M.C."/>
            <person name="O'Sullivan O."/>
            <person name="Ritari J."/>
            <person name="Douillard F.P."/>
            <person name="Paul Ross R."/>
            <person name="Yang R."/>
            <person name="Briner A.E."/>
            <person name="Felis G.E."/>
            <person name="de Vos W.M."/>
            <person name="Barrangou R."/>
            <person name="Klaenhammer T.R."/>
            <person name="Caufield P.W."/>
            <person name="Cui Y."/>
            <person name="Zhang H."/>
            <person name="O'Toole P.W."/>
        </authorList>
    </citation>
    <scope>NUCLEOTIDE SEQUENCE [LARGE SCALE GENOMIC DNA]</scope>
    <source>
        <strain evidence="4 5">DSM 5707</strain>
    </source>
</reference>
<evidence type="ECO:0000256" key="1">
    <source>
        <dbReference type="ARBA" id="ARBA00022630"/>
    </source>
</evidence>
<feature type="domain" description="NADH:flavin oxidoreductase/NADH oxidase N-terminal" evidence="3">
    <location>
        <begin position="8"/>
        <end position="327"/>
    </location>
</feature>
<comment type="caution">
    <text evidence="4">The sequence shown here is derived from an EMBL/GenBank/DDBJ whole genome shotgun (WGS) entry which is preliminary data.</text>
</comment>
<dbReference type="Gene3D" id="3.20.20.70">
    <property type="entry name" value="Aldolase class I"/>
    <property type="match status" value="1"/>
</dbReference>
<dbReference type="EMBL" id="AZGK01000010">
    <property type="protein sequence ID" value="KRM46092.1"/>
    <property type="molecule type" value="Genomic_DNA"/>
</dbReference>
<dbReference type="GeneID" id="69802615"/>
<dbReference type="PANTHER" id="PTHR43656">
    <property type="entry name" value="BINDING OXIDOREDUCTASE, PUTATIVE (AFU_ORTHOLOGUE AFUA_2G08260)-RELATED"/>
    <property type="match status" value="1"/>
</dbReference>